<feature type="region of interest" description="Disordered" evidence="1">
    <location>
        <begin position="1"/>
        <end position="168"/>
    </location>
</feature>
<name>A0A9X2L6W9_9PROT</name>
<evidence type="ECO:0000256" key="1">
    <source>
        <dbReference type="SAM" id="MobiDB-lite"/>
    </source>
</evidence>
<dbReference type="Pfam" id="PF10691">
    <property type="entry name" value="DUF2497"/>
    <property type="match status" value="1"/>
</dbReference>
<feature type="compositionally biased region" description="Low complexity" evidence="1">
    <location>
        <begin position="91"/>
        <end position="126"/>
    </location>
</feature>
<gene>
    <name evidence="2" type="ORF">NOG11_02165</name>
</gene>
<organism evidence="2 3">
    <name type="scientific">Parvularcula maris</name>
    <dbReference type="NCBI Taxonomy" id="2965077"/>
    <lineage>
        <taxon>Bacteria</taxon>
        <taxon>Pseudomonadati</taxon>
        <taxon>Pseudomonadota</taxon>
        <taxon>Alphaproteobacteria</taxon>
        <taxon>Parvularculales</taxon>
        <taxon>Parvularculaceae</taxon>
        <taxon>Parvularcula</taxon>
    </lineage>
</organism>
<dbReference type="AlphaFoldDB" id="A0A9X2L6W9"/>
<sequence length="240" mass="24817">MDEILASIRKIIHDEDEPRPALNPDTTNTVALREQQAEPQPAAPAPAAPEPSLADQLRQVQVTSAEPAAPVPAAEPVVAAPQPAPAPAAPQPAAEPQAQPAAAAPEPFPAEMATAQPEAPAEPAPASVATMEPDAVATETAAPTDTTFDEASKEPAAGVEKTSEDTATGLLDEAVSSGAAKAFAQLRQGIEVSKGTPLTLEDMVQDMMRPMLKAWLDDNLRAIVEEKVEAEIAKVAGRKA</sequence>
<comment type="caution">
    <text evidence="2">The sequence shown here is derived from an EMBL/GenBank/DDBJ whole genome shotgun (WGS) entry which is preliminary data.</text>
</comment>
<dbReference type="EMBL" id="JANIBC010000001">
    <property type="protein sequence ID" value="MCQ8184180.1"/>
    <property type="molecule type" value="Genomic_DNA"/>
</dbReference>
<evidence type="ECO:0000313" key="3">
    <source>
        <dbReference type="Proteomes" id="UP001142610"/>
    </source>
</evidence>
<accession>A0A9X2L6W9</accession>
<protein>
    <submittedName>
        <fullName evidence="2">DUF2497 domain-containing protein</fullName>
    </submittedName>
</protein>
<evidence type="ECO:0000313" key="2">
    <source>
        <dbReference type="EMBL" id="MCQ8184180.1"/>
    </source>
</evidence>
<proteinExistence type="predicted"/>
<reference evidence="2" key="1">
    <citation type="submission" date="2022-07" db="EMBL/GenBank/DDBJ databases">
        <title>Parvularcula maris sp. nov., an algicidal bacterium isolated from seawater.</title>
        <authorList>
            <person name="Li F."/>
        </authorList>
    </citation>
    <scope>NUCLEOTIDE SEQUENCE</scope>
    <source>
        <strain evidence="2">BGMRC 0090</strain>
    </source>
</reference>
<keyword evidence="3" id="KW-1185">Reference proteome</keyword>
<dbReference type="InterPro" id="IPR019632">
    <property type="entry name" value="DUF2497"/>
</dbReference>
<dbReference type="Proteomes" id="UP001142610">
    <property type="component" value="Unassembled WGS sequence"/>
</dbReference>
<feature type="compositionally biased region" description="Low complexity" evidence="1">
    <location>
        <begin position="65"/>
        <end position="81"/>
    </location>
</feature>
<dbReference type="RefSeq" id="WP_256617985.1">
    <property type="nucleotide sequence ID" value="NZ_JANIBC010000001.1"/>
</dbReference>